<sequence length="521" mass="59834">MPPPSNLPLSFNRDRTVRQLDARLEELLEKLKKHRPSEDPWIVRRAYEIASERHHDQFRSSGDPYVSHLLEVAHILADMRLDAITLTAAILHDAIEDTEYPVSRIEERFGPEVAHLVAGVTKIGRLNITAPEARQAENVRKMLLAMVTDVRVVMVKLADRLHNMRTLQYLEPDKQQRISRETLDIYAPIAHRLGMSVVRGELEDLSFRHLEPEAFFALQKEITDKAAFHKEFLDEVQATIRSKLVEAGIPAELEARVKTLYSLHRKMLRQESGLEQVYDLLAVRVITDLERNCYAALGVVHHIWRPVPGRFKDYIAIPRPNLYQSLHTTVLHSGQPFEVQIRTQDMHRVAEEGVAAHWKYKAGKPGAQDDDQRISWMRQLIEWSQEMQEPSEFLSTLKVDLAPVEVYAFTPKGRVLELPRGATPIDFAYMVHTEVGHQCVGAKVNGQMVSLRHEIQSGDVVEILTQKGHHPSRDWLSFVKSSSAKSKIRHWINEQERAEAKEMGKRLLENEARHFGKSLKK</sequence>
<dbReference type="CDD" id="cd00077">
    <property type="entry name" value="HDc"/>
    <property type="match status" value="1"/>
</dbReference>
<gene>
    <name evidence="5" type="ORF">HRJ53_16695</name>
</gene>
<dbReference type="FunFam" id="3.30.460.10:FF:000001">
    <property type="entry name" value="GTP pyrophosphokinase RelA"/>
    <property type="match status" value="1"/>
</dbReference>
<dbReference type="FunFam" id="1.10.3210.10:FF:000001">
    <property type="entry name" value="GTP pyrophosphokinase RelA"/>
    <property type="match status" value="1"/>
</dbReference>
<dbReference type="CDD" id="cd01668">
    <property type="entry name" value="TGS_RSH"/>
    <property type="match status" value="1"/>
</dbReference>
<dbReference type="InterPro" id="IPR003607">
    <property type="entry name" value="HD/PDEase_dom"/>
</dbReference>
<dbReference type="SUPFAM" id="SSF81271">
    <property type="entry name" value="TGS-like"/>
    <property type="match status" value="1"/>
</dbReference>
<dbReference type="SUPFAM" id="SSF81301">
    <property type="entry name" value="Nucleotidyltransferase"/>
    <property type="match status" value="1"/>
</dbReference>
<dbReference type="InterPro" id="IPR006674">
    <property type="entry name" value="HD_domain"/>
</dbReference>
<evidence type="ECO:0000256" key="2">
    <source>
        <dbReference type="RuleBase" id="RU003847"/>
    </source>
</evidence>
<comment type="pathway">
    <text evidence="1">Purine metabolism.</text>
</comment>
<dbReference type="InterPro" id="IPR007685">
    <property type="entry name" value="RelA_SpoT"/>
</dbReference>
<dbReference type="EMBL" id="JACDQQ010001601">
    <property type="protein sequence ID" value="MBA0086621.1"/>
    <property type="molecule type" value="Genomic_DNA"/>
</dbReference>
<comment type="caution">
    <text evidence="5">The sequence shown here is derived from an EMBL/GenBank/DDBJ whole genome shotgun (WGS) entry which is preliminary data.</text>
</comment>
<dbReference type="SMART" id="SM00954">
    <property type="entry name" value="RelA_SpoT"/>
    <property type="match status" value="1"/>
</dbReference>
<dbReference type="InterPro" id="IPR004811">
    <property type="entry name" value="RelA/Spo_fam"/>
</dbReference>
<dbReference type="GO" id="GO:0016787">
    <property type="term" value="F:hydrolase activity"/>
    <property type="evidence" value="ECO:0007669"/>
    <property type="project" value="UniProtKB-KW"/>
</dbReference>
<dbReference type="SUPFAM" id="SSF109604">
    <property type="entry name" value="HD-domain/PDEase-like"/>
    <property type="match status" value="1"/>
</dbReference>
<dbReference type="InterPro" id="IPR033655">
    <property type="entry name" value="TGS_RelA/SpoT"/>
</dbReference>
<evidence type="ECO:0000313" key="6">
    <source>
        <dbReference type="Proteomes" id="UP000567293"/>
    </source>
</evidence>
<dbReference type="Pfam" id="PF13328">
    <property type="entry name" value="HD_4"/>
    <property type="match status" value="1"/>
</dbReference>
<dbReference type="GO" id="GO:0015969">
    <property type="term" value="P:guanosine tetraphosphate metabolic process"/>
    <property type="evidence" value="ECO:0007669"/>
    <property type="project" value="InterPro"/>
</dbReference>
<feature type="domain" description="TGS" evidence="4">
    <location>
        <begin position="402"/>
        <end position="465"/>
    </location>
</feature>
<feature type="non-terminal residue" evidence="5">
    <location>
        <position position="521"/>
    </location>
</feature>
<evidence type="ECO:0000259" key="3">
    <source>
        <dbReference type="PROSITE" id="PS51831"/>
    </source>
</evidence>
<dbReference type="SMART" id="SM00471">
    <property type="entry name" value="HDc"/>
    <property type="match status" value="1"/>
</dbReference>
<evidence type="ECO:0000313" key="5">
    <source>
        <dbReference type="EMBL" id="MBA0086621.1"/>
    </source>
</evidence>
<dbReference type="Pfam" id="PF02824">
    <property type="entry name" value="TGS"/>
    <property type="match status" value="1"/>
</dbReference>
<dbReference type="Proteomes" id="UP000567293">
    <property type="component" value="Unassembled WGS sequence"/>
</dbReference>
<name>A0A7V8NSE6_9BACT</name>
<dbReference type="NCBIfam" id="TIGR00691">
    <property type="entry name" value="spoT_relA"/>
    <property type="match status" value="1"/>
</dbReference>
<accession>A0A7V8NSE6</accession>
<proteinExistence type="inferred from homology"/>
<dbReference type="Pfam" id="PF04607">
    <property type="entry name" value="RelA_SpoT"/>
    <property type="match status" value="1"/>
</dbReference>
<dbReference type="Gene3D" id="1.10.3210.10">
    <property type="entry name" value="Hypothetical protein af1432"/>
    <property type="match status" value="1"/>
</dbReference>
<dbReference type="PANTHER" id="PTHR21262">
    <property type="entry name" value="GUANOSINE-3',5'-BIS DIPHOSPHATE 3'-PYROPHOSPHOHYDROLASE"/>
    <property type="match status" value="1"/>
</dbReference>
<dbReference type="InterPro" id="IPR012675">
    <property type="entry name" value="Beta-grasp_dom_sf"/>
</dbReference>
<dbReference type="AlphaFoldDB" id="A0A7V8NSE6"/>
<dbReference type="InterPro" id="IPR043519">
    <property type="entry name" value="NT_sf"/>
</dbReference>
<comment type="function">
    <text evidence="2">In eubacteria ppGpp (guanosine 3'-diphosphate 5'-diphosphate) is a mediator of the stringent response that coordinates a variety of cellular activities in response to changes in nutritional abundance.</text>
</comment>
<dbReference type="FunFam" id="3.10.20.30:FF:000002">
    <property type="entry name" value="GTP pyrophosphokinase (RelA/SpoT)"/>
    <property type="match status" value="1"/>
</dbReference>
<reference evidence="5" key="1">
    <citation type="submission" date="2020-06" db="EMBL/GenBank/DDBJ databases">
        <title>Legume-microbial interactions unlock mineral nutrients during tropical forest succession.</title>
        <authorList>
            <person name="Epihov D.Z."/>
        </authorList>
    </citation>
    <scope>NUCLEOTIDE SEQUENCE [LARGE SCALE GENOMIC DNA]</scope>
    <source>
        <strain evidence="5">Pan2503</strain>
    </source>
</reference>
<dbReference type="GO" id="GO:0005886">
    <property type="term" value="C:plasma membrane"/>
    <property type="evidence" value="ECO:0007669"/>
    <property type="project" value="TreeGrafter"/>
</dbReference>
<dbReference type="GO" id="GO:0015949">
    <property type="term" value="P:nucleobase-containing small molecule interconversion"/>
    <property type="evidence" value="ECO:0007669"/>
    <property type="project" value="UniProtKB-ARBA"/>
</dbReference>
<evidence type="ECO:0000259" key="4">
    <source>
        <dbReference type="PROSITE" id="PS51880"/>
    </source>
</evidence>
<protein>
    <submittedName>
        <fullName evidence="5">Bifunctional (P)ppGpp synthetase/guanosine-3',5'-bis(Diphosphate) 3'-pyrophosphohydrolase</fullName>
    </submittedName>
</protein>
<dbReference type="CDD" id="cd05399">
    <property type="entry name" value="NT_Rel-Spo_like"/>
    <property type="match status" value="1"/>
</dbReference>
<dbReference type="InterPro" id="IPR012676">
    <property type="entry name" value="TGS-like"/>
</dbReference>
<dbReference type="Gene3D" id="3.30.460.10">
    <property type="entry name" value="Beta Polymerase, domain 2"/>
    <property type="match status" value="1"/>
</dbReference>
<dbReference type="PANTHER" id="PTHR21262:SF31">
    <property type="entry name" value="GTP PYROPHOSPHOKINASE"/>
    <property type="match status" value="1"/>
</dbReference>
<dbReference type="PROSITE" id="PS51831">
    <property type="entry name" value="HD"/>
    <property type="match status" value="1"/>
</dbReference>
<evidence type="ECO:0000256" key="1">
    <source>
        <dbReference type="ARBA" id="ARBA00025704"/>
    </source>
</evidence>
<organism evidence="5 6">
    <name type="scientific">Candidatus Acidiferrum panamense</name>
    <dbReference type="NCBI Taxonomy" id="2741543"/>
    <lineage>
        <taxon>Bacteria</taxon>
        <taxon>Pseudomonadati</taxon>
        <taxon>Acidobacteriota</taxon>
        <taxon>Terriglobia</taxon>
        <taxon>Candidatus Acidiferrales</taxon>
        <taxon>Candidatus Acidiferrum</taxon>
    </lineage>
</organism>
<feature type="domain" description="HD" evidence="3">
    <location>
        <begin position="65"/>
        <end position="164"/>
    </location>
</feature>
<dbReference type="Gene3D" id="3.10.20.30">
    <property type="match status" value="1"/>
</dbReference>
<keyword evidence="6" id="KW-1185">Reference proteome</keyword>
<comment type="similarity">
    <text evidence="2">Belongs to the relA/spoT family.</text>
</comment>
<dbReference type="PROSITE" id="PS51880">
    <property type="entry name" value="TGS"/>
    <property type="match status" value="1"/>
</dbReference>
<dbReference type="InterPro" id="IPR004095">
    <property type="entry name" value="TGS"/>
</dbReference>